<evidence type="ECO:0000313" key="2">
    <source>
        <dbReference type="EMBL" id="SFG60634.1"/>
    </source>
</evidence>
<keyword evidence="1" id="KW-0472">Membrane</keyword>
<sequence>MIEQSDTASPQDNADKARQLDELQLWARWLEQASANGSDILKLLQLELRLALSDSPRLLVLALLFIPMLMLTWVSFSALLAWLIYLLNTSVTQGLLTFFIIQFLGLVGVSIGWKHYKKSLTLPLTRQHISQLVGDQSRDT</sequence>
<evidence type="ECO:0000256" key="1">
    <source>
        <dbReference type="SAM" id="Phobius"/>
    </source>
</evidence>
<accession>A0A1I2T6M0</accession>
<keyword evidence="1" id="KW-0812">Transmembrane</keyword>
<dbReference type="RefSeq" id="WP_090728651.1">
    <property type="nucleotide sequence ID" value="NZ_FOOU01000009.1"/>
</dbReference>
<evidence type="ECO:0000313" key="3">
    <source>
        <dbReference type="Proteomes" id="UP000198623"/>
    </source>
</evidence>
<gene>
    <name evidence="2" type="ORF">SAMN05216175_109114</name>
</gene>
<keyword evidence="1" id="KW-1133">Transmembrane helix</keyword>
<proteinExistence type="predicted"/>
<organism evidence="2 3">
    <name type="scientific">Neptunomonas qingdaonensis</name>
    <dbReference type="NCBI Taxonomy" id="1045558"/>
    <lineage>
        <taxon>Bacteria</taxon>
        <taxon>Pseudomonadati</taxon>
        <taxon>Pseudomonadota</taxon>
        <taxon>Gammaproteobacteria</taxon>
        <taxon>Oceanospirillales</taxon>
        <taxon>Oceanospirillaceae</taxon>
        <taxon>Neptunomonas</taxon>
    </lineage>
</organism>
<dbReference type="EMBL" id="FOOU01000009">
    <property type="protein sequence ID" value="SFG60634.1"/>
    <property type="molecule type" value="Genomic_DNA"/>
</dbReference>
<dbReference type="AlphaFoldDB" id="A0A1I2T6M0"/>
<evidence type="ECO:0008006" key="4">
    <source>
        <dbReference type="Google" id="ProtNLM"/>
    </source>
</evidence>
<dbReference type="Proteomes" id="UP000198623">
    <property type="component" value="Unassembled WGS sequence"/>
</dbReference>
<protein>
    <recommendedName>
        <fullName evidence="4">Holin-X, holin superfamily III</fullName>
    </recommendedName>
</protein>
<feature type="transmembrane region" description="Helical" evidence="1">
    <location>
        <begin position="58"/>
        <end position="85"/>
    </location>
</feature>
<reference evidence="3" key="1">
    <citation type="submission" date="2016-10" db="EMBL/GenBank/DDBJ databases">
        <authorList>
            <person name="Varghese N."/>
            <person name="Submissions S."/>
        </authorList>
    </citation>
    <scope>NUCLEOTIDE SEQUENCE [LARGE SCALE GENOMIC DNA]</scope>
    <source>
        <strain evidence="3">CGMCC 1.10971</strain>
    </source>
</reference>
<name>A0A1I2T6M0_9GAMM</name>
<dbReference type="STRING" id="1045558.SAMN05216175_109114"/>
<keyword evidence="3" id="KW-1185">Reference proteome</keyword>
<dbReference type="OrthoDB" id="6120754at2"/>
<feature type="transmembrane region" description="Helical" evidence="1">
    <location>
        <begin position="91"/>
        <end position="113"/>
    </location>
</feature>